<dbReference type="InterPro" id="IPR004769">
    <property type="entry name" value="Pur_lyase"/>
</dbReference>
<dbReference type="UniPathway" id="UPA00074">
    <property type="reaction ID" value="UER00132"/>
</dbReference>
<dbReference type="PRINTS" id="PR00149">
    <property type="entry name" value="FUMRATELYASE"/>
</dbReference>
<dbReference type="Pfam" id="PF10397">
    <property type="entry name" value="ADSL_C"/>
    <property type="match status" value="1"/>
</dbReference>
<comment type="caution">
    <text evidence="3">The sequence shown here is derived from an EMBL/GenBank/DDBJ whole genome shotgun (WGS) entry which is preliminary data.</text>
</comment>
<dbReference type="Gene3D" id="1.20.200.10">
    <property type="entry name" value="Fumarase/aspartase (Central domain)"/>
    <property type="match status" value="1"/>
</dbReference>
<dbReference type="EC" id="4.3.2.2" evidence="3"/>
<sequence>MGTSVFDSELLMNAWSTEEMRDVFNDRARMQAWLDVEAALALVQGDLGMIPAEAAQEIAAKSSYDAIDKELVLHHLKITKHPLVPTVRALEHACEGGAGEFVHFGVTTQDIMDTGLVLQLREATRIIRRDLKTIAADLMQLSETHRNTPMMGRTLSLQAIPVTFGFKTAIWLSEIDRHLERLDEMEARVFVGSIVGAVGTKASFGPKANEMERAINDRLGLGTPNISWQAARDRFYEFGSVMGGINATLNKIGNQLLLLAHNEFDEIAEPFGKGQVGSSTMPHKRNPAVTENSVTVSNTLKSNINMLSDITKHEHERDGAVWKMEWKVLPEICLMMSVVLENLKFVFSDLEVKEDSMLANLNLLRGYALAERVMFALSDKMGKQTAHEEVYEAAMHGIEGGIDFREALLANDKIREAVTEAELDALLDPTTYVGQAPDLADQAVAAVRAGGRI</sequence>
<dbReference type="PROSITE" id="PS00163">
    <property type="entry name" value="FUMARATE_LYASES"/>
    <property type="match status" value="1"/>
</dbReference>
<dbReference type="PANTHER" id="PTHR43172:SF1">
    <property type="entry name" value="ADENYLOSUCCINATE LYASE"/>
    <property type="match status" value="1"/>
</dbReference>
<dbReference type="InterPro" id="IPR000362">
    <property type="entry name" value="Fumarate_lyase_fam"/>
</dbReference>
<keyword evidence="1 3" id="KW-0456">Lyase</keyword>
<organism evidence="3 4">
    <name type="scientific">Mesobaculum littorinae</name>
    <dbReference type="NCBI Taxonomy" id="2486419"/>
    <lineage>
        <taxon>Bacteria</taxon>
        <taxon>Pseudomonadati</taxon>
        <taxon>Pseudomonadota</taxon>
        <taxon>Alphaproteobacteria</taxon>
        <taxon>Rhodobacterales</taxon>
        <taxon>Roseobacteraceae</taxon>
        <taxon>Mesobaculum</taxon>
    </lineage>
</organism>
<dbReference type="NCBIfam" id="TIGR00928">
    <property type="entry name" value="purB"/>
    <property type="match status" value="1"/>
</dbReference>
<dbReference type="Proteomes" id="UP000285908">
    <property type="component" value="Unassembled WGS sequence"/>
</dbReference>
<dbReference type="EMBL" id="RQXX01000007">
    <property type="protein sequence ID" value="RVV96839.1"/>
    <property type="molecule type" value="Genomic_DNA"/>
</dbReference>
<dbReference type="RefSeq" id="WP_127907633.1">
    <property type="nucleotide sequence ID" value="NZ_RQXX01000007.1"/>
</dbReference>
<dbReference type="GO" id="GO:0005829">
    <property type="term" value="C:cytosol"/>
    <property type="evidence" value="ECO:0007669"/>
    <property type="project" value="TreeGrafter"/>
</dbReference>
<dbReference type="Pfam" id="PF00206">
    <property type="entry name" value="Lyase_1"/>
    <property type="match status" value="1"/>
</dbReference>
<dbReference type="Gene3D" id="1.10.40.30">
    <property type="entry name" value="Fumarase/aspartase (C-terminal domain)"/>
    <property type="match status" value="1"/>
</dbReference>
<dbReference type="InterPro" id="IPR008948">
    <property type="entry name" value="L-Aspartase-like"/>
</dbReference>
<dbReference type="InterPro" id="IPR022761">
    <property type="entry name" value="Fumarate_lyase_N"/>
</dbReference>
<dbReference type="PRINTS" id="PR00145">
    <property type="entry name" value="ARGSUCLYASE"/>
</dbReference>
<evidence type="ECO:0000313" key="4">
    <source>
        <dbReference type="Proteomes" id="UP000285908"/>
    </source>
</evidence>
<dbReference type="AlphaFoldDB" id="A0A438ADS0"/>
<dbReference type="InterPro" id="IPR019468">
    <property type="entry name" value="AdenyloSucc_lyase_C"/>
</dbReference>
<evidence type="ECO:0000313" key="3">
    <source>
        <dbReference type="EMBL" id="RVV96839.1"/>
    </source>
</evidence>
<dbReference type="InterPro" id="IPR020557">
    <property type="entry name" value="Fumarate_lyase_CS"/>
</dbReference>
<name>A0A438ADS0_9RHOB</name>
<dbReference type="OrthoDB" id="9768878at2"/>
<gene>
    <name evidence="3" type="ORF">EKE94_15955</name>
</gene>
<dbReference type="PANTHER" id="PTHR43172">
    <property type="entry name" value="ADENYLOSUCCINATE LYASE"/>
    <property type="match status" value="1"/>
</dbReference>
<dbReference type="GO" id="GO:0044208">
    <property type="term" value="P:'de novo' AMP biosynthetic process"/>
    <property type="evidence" value="ECO:0007669"/>
    <property type="project" value="UniProtKB-UniPathway"/>
</dbReference>
<reference evidence="3 4" key="1">
    <citation type="submission" date="2018-11" db="EMBL/GenBank/DDBJ databases">
        <title>Mesobaculum littorinae gen. nov., sp. nov., isolated from Littorina scabra that represents a novel genus of the order Rhodobacteraceae.</title>
        <authorList>
            <person name="Li F."/>
        </authorList>
    </citation>
    <scope>NUCLEOTIDE SEQUENCE [LARGE SCALE GENOMIC DNA]</scope>
    <source>
        <strain evidence="3 4">M0103</strain>
    </source>
</reference>
<dbReference type="GO" id="GO:0070626">
    <property type="term" value="F:(S)-2-(5-amino-1-(5-phospho-D-ribosyl)imidazole-4-carboxamido) succinate lyase (fumarate-forming) activity"/>
    <property type="evidence" value="ECO:0007669"/>
    <property type="project" value="TreeGrafter"/>
</dbReference>
<dbReference type="CDD" id="cd01597">
    <property type="entry name" value="pCLME"/>
    <property type="match status" value="1"/>
</dbReference>
<dbReference type="UniPathway" id="UPA00075">
    <property type="reaction ID" value="UER00336"/>
</dbReference>
<evidence type="ECO:0000256" key="1">
    <source>
        <dbReference type="ARBA" id="ARBA00023239"/>
    </source>
</evidence>
<dbReference type="SMART" id="SM00998">
    <property type="entry name" value="ADSL_C"/>
    <property type="match status" value="1"/>
</dbReference>
<feature type="domain" description="Adenylosuccinate lyase C-terminal" evidence="2">
    <location>
        <begin position="365"/>
        <end position="444"/>
    </location>
</feature>
<keyword evidence="4" id="KW-1185">Reference proteome</keyword>
<dbReference type="SUPFAM" id="SSF48557">
    <property type="entry name" value="L-aspartase-like"/>
    <property type="match status" value="1"/>
</dbReference>
<evidence type="ECO:0000259" key="2">
    <source>
        <dbReference type="SMART" id="SM00998"/>
    </source>
</evidence>
<accession>A0A438ADS0</accession>
<dbReference type="GO" id="GO:0004018">
    <property type="term" value="F:N6-(1,2-dicarboxyethyl)AMP AMP-lyase (fumarate-forming) activity"/>
    <property type="evidence" value="ECO:0007669"/>
    <property type="project" value="InterPro"/>
</dbReference>
<proteinExistence type="predicted"/>
<protein>
    <submittedName>
        <fullName evidence="3">Adenylosuccinate lyase</fullName>
        <ecNumber evidence="3">4.3.2.2</ecNumber>
    </submittedName>
</protein>
<dbReference type="GO" id="GO:0006189">
    <property type="term" value="P:'de novo' IMP biosynthetic process"/>
    <property type="evidence" value="ECO:0007669"/>
    <property type="project" value="UniProtKB-UniPathway"/>
</dbReference>